<gene>
    <name evidence="2" type="ORF">SAMN04488096_1381</name>
</gene>
<dbReference type="OrthoDB" id="6678638at2"/>
<keyword evidence="3" id="KW-1185">Reference proteome</keyword>
<feature type="transmembrane region" description="Helical" evidence="1">
    <location>
        <begin position="14"/>
        <end position="36"/>
    </location>
</feature>
<accession>A0A1M6I0Z5</accession>
<dbReference type="InterPro" id="IPR031709">
    <property type="entry name" value="PutAbiC"/>
</dbReference>
<dbReference type="Pfam" id="PF16872">
    <property type="entry name" value="putAbiC"/>
    <property type="match status" value="1"/>
</dbReference>
<evidence type="ECO:0000313" key="2">
    <source>
        <dbReference type="EMBL" id="SHJ28107.1"/>
    </source>
</evidence>
<keyword evidence="1" id="KW-0472">Membrane</keyword>
<dbReference type="RefSeq" id="WP_073153949.1">
    <property type="nucleotide sequence ID" value="NZ_FQYY01000038.1"/>
</dbReference>
<evidence type="ECO:0000313" key="3">
    <source>
        <dbReference type="Proteomes" id="UP000184225"/>
    </source>
</evidence>
<evidence type="ECO:0000256" key="1">
    <source>
        <dbReference type="SAM" id="Phobius"/>
    </source>
</evidence>
<name>A0A1M6I0Z5_9FLAO</name>
<sequence>MIQSQSKDIKSKKIINWLVGLAIALIVISFLSPWLLTSFSILDLSRTGQIGDTLGGIMNPFIALAGVLVTYLAFYIQYKANQYQREQFDIQLNREKEQFRLELESHNEQFLKSQFENQFYQMLSIHRENVKNLTYHNTLIDLNDFENSTYEKNEIEGIKTFPYLLTEFEYCFNLVKIHFKDLELKEIINEAYGMFWDGITKSDISKHKIFAIAFDQKESLYNSFLNGNSNQLAHYYRQLFQTVKFVVNQSILNYEQKRNYLRILRSQLSNEEQVLLFYNWFSGFGIQWENFNNKYFTDYRMIHNVFPNMLIEEIKLDKIFDLNGTYKKEKGRINDSLFEFQDWKK</sequence>
<reference evidence="2 3" key="1">
    <citation type="submission" date="2016-11" db="EMBL/GenBank/DDBJ databases">
        <authorList>
            <person name="Jaros S."/>
            <person name="Januszkiewicz K."/>
            <person name="Wedrychowicz H."/>
        </authorList>
    </citation>
    <scope>NUCLEOTIDE SEQUENCE [LARGE SCALE GENOMIC DNA]</scope>
    <source>
        <strain evidence="2 3">DSM 21425</strain>
    </source>
</reference>
<dbReference type="Proteomes" id="UP000184225">
    <property type="component" value="Unassembled WGS sequence"/>
</dbReference>
<proteinExistence type="predicted"/>
<keyword evidence="1" id="KW-1133">Transmembrane helix</keyword>
<organism evidence="2 3">
    <name type="scientific">Mesonia phycicola</name>
    <dbReference type="NCBI Taxonomy" id="579105"/>
    <lineage>
        <taxon>Bacteria</taxon>
        <taxon>Pseudomonadati</taxon>
        <taxon>Bacteroidota</taxon>
        <taxon>Flavobacteriia</taxon>
        <taxon>Flavobacteriales</taxon>
        <taxon>Flavobacteriaceae</taxon>
        <taxon>Mesonia</taxon>
    </lineage>
</organism>
<feature type="transmembrane region" description="Helical" evidence="1">
    <location>
        <begin position="56"/>
        <end position="76"/>
    </location>
</feature>
<protein>
    <submittedName>
        <fullName evidence="2">Putative phage abortive infection protein</fullName>
    </submittedName>
</protein>
<dbReference type="AlphaFoldDB" id="A0A1M6I0Z5"/>
<dbReference type="EMBL" id="FQYY01000038">
    <property type="protein sequence ID" value="SHJ28107.1"/>
    <property type="molecule type" value="Genomic_DNA"/>
</dbReference>
<keyword evidence="1" id="KW-0812">Transmembrane</keyword>
<dbReference type="STRING" id="579105.SAMN04488096_1381"/>